<feature type="signal peptide" evidence="1">
    <location>
        <begin position="1"/>
        <end position="21"/>
    </location>
</feature>
<evidence type="ECO:0000256" key="1">
    <source>
        <dbReference type="SAM" id="SignalP"/>
    </source>
</evidence>
<dbReference type="OrthoDB" id="1092930at2"/>
<evidence type="ECO:0008006" key="4">
    <source>
        <dbReference type="Google" id="ProtNLM"/>
    </source>
</evidence>
<name>A0A0N7HWD7_9BACT</name>
<sequence length="471" mass="51153">MNLRISKAAAVLFIFSFFFSACDDPTAIGLELQEPGTQIGTSYTDTATIKASTVLLKDSIVGLGATRVQVGRITDGTFGTVTARTFGEFAPMTLPAHPDSIDATRGADSLIINLDYNYAFGDRSKNIKLNVHRLTEAFRDDDTYFTSRRLTYNETPVGSVTFLPQPDATYKSPTDTSQSLPVLIRIKITGNFANDVLQALAQNSASQPFINTIRGLVIEPAPGTEGQGTMIGFLPTSTSTTLALHYKSKKNLAKVTTFMFTDRYFNQIEANRNGTGLATLQNNGATLSSEAAGNRTYLQAGTGLVTKIDLPHISYFREKDPIEAARTGKKQDQNLAVNKAELIIPLINGADSLSLPPVITVVEATRSNRIAMQQGVPSALVAEGSNVPATLQYRGKNGGYVYVVNITSYIQNLLYNRRENNGLILLPSNVTSTVSTPTNMAQTINRAIIEANQSPNAERKIRLRLFYSTAQ</sequence>
<dbReference type="PROSITE" id="PS51257">
    <property type="entry name" value="PROKAR_LIPOPROTEIN"/>
    <property type="match status" value="1"/>
</dbReference>
<keyword evidence="3" id="KW-1185">Reference proteome</keyword>
<dbReference type="Pfam" id="PF14092">
    <property type="entry name" value="DUF4270"/>
    <property type="match status" value="1"/>
</dbReference>
<dbReference type="PATRIC" id="fig|512763.3.peg.1803"/>
<dbReference type="InterPro" id="IPR025366">
    <property type="entry name" value="DUF4270"/>
</dbReference>
<dbReference type="RefSeq" id="WP_062543384.1">
    <property type="nucleotide sequence ID" value="NZ_CP012643.1"/>
</dbReference>
<proteinExistence type="predicted"/>
<dbReference type="EMBL" id="CP012643">
    <property type="protein sequence ID" value="ALI98960.1"/>
    <property type="molecule type" value="Genomic_DNA"/>
</dbReference>
<gene>
    <name evidence="2" type="ORF">DC20_08195</name>
</gene>
<dbReference type="Proteomes" id="UP000061382">
    <property type="component" value="Chromosome"/>
</dbReference>
<dbReference type="AlphaFoldDB" id="A0A0N7HWD7"/>
<organism evidence="2 3">
    <name type="scientific">Rufibacter tibetensis</name>
    <dbReference type="NCBI Taxonomy" id="512763"/>
    <lineage>
        <taxon>Bacteria</taxon>
        <taxon>Pseudomonadati</taxon>
        <taxon>Bacteroidota</taxon>
        <taxon>Cytophagia</taxon>
        <taxon>Cytophagales</taxon>
        <taxon>Hymenobacteraceae</taxon>
        <taxon>Rufibacter</taxon>
    </lineage>
</organism>
<accession>A0A0N7HWD7</accession>
<keyword evidence="1" id="KW-0732">Signal</keyword>
<protein>
    <recommendedName>
        <fullName evidence="4">DUF4270 domain-containing protein</fullName>
    </recommendedName>
</protein>
<dbReference type="STRING" id="512763.DC20_08195"/>
<feature type="chain" id="PRO_5006012716" description="DUF4270 domain-containing protein" evidence="1">
    <location>
        <begin position="22"/>
        <end position="471"/>
    </location>
</feature>
<dbReference type="KEGG" id="rti:DC20_08195"/>
<evidence type="ECO:0000313" key="2">
    <source>
        <dbReference type="EMBL" id="ALI98960.1"/>
    </source>
</evidence>
<reference evidence="2 3" key="1">
    <citation type="submission" date="2015-08" db="EMBL/GenBank/DDBJ databases">
        <title>Complete genome sequence of Rufibacter tibetensis strain 1351t, a radiation-resistant bacterium from tibet plateau.</title>
        <authorList>
            <person name="Dai J."/>
        </authorList>
    </citation>
    <scope>NUCLEOTIDE SEQUENCE [LARGE SCALE GENOMIC DNA]</scope>
    <source>
        <strain evidence="2 3">1351</strain>
    </source>
</reference>
<evidence type="ECO:0000313" key="3">
    <source>
        <dbReference type="Proteomes" id="UP000061382"/>
    </source>
</evidence>